<organism evidence="1 2">
    <name type="scientific">Arabidopsis thaliana</name>
    <name type="common">Mouse-ear cress</name>
    <dbReference type="NCBI Taxonomy" id="3702"/>
    <lineage>
        <taxon>Eukaryota</taxon>
        <taxon>Viridiplantae</taxon>
        <taxon>Streptophyta</taxon>
        <taxon>Embryophyta</taxon>
        <taxon>Tracheophyta</taxon>
        <taxon>Spermatophyta</taxon>
        <taxon>Magnoliopsida</taxon>
        <taxon>eudicotyledons</taxon>
        <taxon>Gunneridae</taxon>
        <taxon>Pentapetalae</taxon>
        <taxon>rosids</taxon>
        <taxon>malvids</taxon>
        <taxon>Brassicales</taxon>
        <taxon>Brassicaceae</taxon>
        <taxon>Camelineae</taxon>
        <taxon>Arabidopsis</taxon>
    </lineage>
</organism>
<dbReference type="ExpressionAtlas" id="A0A5S9XK67">
    <property type="expression patterns" value="baseline"/>
</dbReference>
<sequence>MRNNNYGNYNIIGTNGYRGIFFERQVDPNTDLGTFMPVDLSDRLNAAFCVFTAFVWT</sequence>
<accession>A0A5S9XK67</accession>
<reference evidence="1 2" key="1">
    <citation type="submission" date="2019-12" db="EMBL/GenBank/DDBJ databases">
        <authorList>
            <person name="Jiao W.-B."/>
            <person name="Schneeberger K."/>
        </authorList>
    </citation>
    <scope>NUCLEOTIDE SEQUENCE [LARGE SCALE GENOMIC DNA]</scope>
    <source>
        <strain evidence="2">cv. C24</strain>
    </source>
</reference>
<protein>
    <submittedName>
        <fullName evidence="1">Uncharacterized protein</fullName>
    </submittedName>
</protein>
<dbReference type="OrthoDB" id="10332465at2759"/>
<evidence type="ECO:0000313" key="2">
    <source>
        <dbReference type="Proteomes" id="UP000434276"/>
    </source>
</evidence>
<dbReference type="Proteomes" id="UP000434276">
    <property type="component" value="Unassembled WGS sequence"/>
</dbReference>
<proteinExistence type="predicted"/>
<dbReference type="EMBL" id="CACSHJ010000089">
    <property type="protein sequence ID" value="CAA0385343.1"/>
    <property type="molecule type" value="Genomic_DNA"/>
</dbReference>
<gene>
    <name evidence="1" type="ORF">C24_LOCUS15209</name>
</gene>
<name>A0A5S9XK67_ARATH</name>
<dbReference type="AlphaFoldDB" id="A0A5S9XK67"/>
<evidence type="ECO:0000313" key="1">
    <source>
        <dbReference type="EMBL" id="CAA0385343.1"/>
    </source>
</evidence>